<dbReference type="RefSeq" id="WP_131552029.1">
    <property type="nucleotide sequence ID" value="NZ_SJSK01000001.1"/>
</dbReference>
<keyword evidence="3" id="KW-1185">Reference proteome</keyword>
<accession>A0A4R0N2U7</accession>
<keyword evidence="1" id="KW-0732">Signal</keyword>
<protein>
    <recommendedName>
        <fullName evidence="4">Lipoprotein</fullName>
    </recommendedName>
</protein>
<dbReference type="EMBL" id="SJSK01000001">
    <property type="protein sequence ID" value="TCC94168.1"/>
    <property type="molecule type" value="Genomic_DNA"/>
</dbReference>
<evidence type="ECO:0000313" key="2">
    <source>
        <dbReference type="EMBL" id="TCC94168.1"/>
    </source>
</evidence>
<reference evidence="2 3" key="1">
    <citation type="submission" date="2019-02" db="EMBL/GenBank/DDBJ databases">
        <title>Pedobacter sp. RP-1-13 sp. nov., isolated from Arctic soil.</title>
        <authorList>
            <person name="Dahal R.H."/>
        </authorList>
    </citation>
    <scope>NUCLEOTIDE SEQUENCE [LARGE SCALE GENOMIC DNA]</scope>
    <source>
        <strain evidence="2 3">RP-1-13</strain>
    </source>
</reference>
<comment type="caution">
    <text evidence="2">The sequence shown here is derived from an EMBL/GenBank/DDBJ whole genome shotgun (WGS) entry which is preliminary data.</text>
</comment>
<proteinExistence type="predicted"/>
<name>A0A4R0N2U7_9SPHI</name>
<feature type="chain" id="PRO_5020601079" description="Lipoprotein" evidence="1">
    <location>
        <begin position="17"/>
        <end position="134"/>
    </location>
</feature>
<gene>
    <name evidence="2" type="ORF">EZ428_05155</name>
</gene>
<dbReference type="AlphaFoldDB" id="A0A4R0N2U7"/>
<organism evidence="2 3">
    <name type="scientific">Pedobacter frigiditerrae</name>
    <dbReference type="NCBI Taxonomy" id="2530452"/>
    <lineage>
        <taxon>Bacteria</taxon>
        <taxon>Pseudomonadati</taxon>
        <taxon>Bacteroidota</taxon>
        <taxon>Sphingobacteriia</taxon>
        <taxon>Sphingobacteriales</taxon>
        <taxon>Sphingobacteriaceae</taxon>
        <taxon>Pedobacter</taxon>
    </lineage>
</organism>
<evidence type="ECO:0008006" key="4">
    <source>
        <dbReference type="Google" id="ProtNLM"/>
    </source>
</evidence>
<feature type="signal peptide" evidence="1">
    <location>
        <begin position="1"/>
        <end position="16"/>
    </location>
</feature>
<dbReference type="Proteomes" id="UP000292884">
    <property type="component" value="Unassembled WGS sequence"/>
</dbReference>
<evidence type="ECO:0000256" key="1">
    <source>
        <dbReference type="SAM" id="SignalP"/>
    </source>
</evidence>
<sequence>MKIYKILMLLTAISFAAIYSSCSQKQEKLDCKNLRNVKLKYLDADDTTAYIVISGNRHMEYYNAGKNFIKSEVKQVNDCEINVFFLESNIKDLPFKKGDVLNIVFDKVENGVLHCQTKMGNRIMPQRFKVLPNE</sequence>
<evidence type="ECO:0000313" key="3">
    <source>
        <dbReference type="Proteomes" id="UP000292884"/>
    </source>
</evidence>
<dbReference type="OrthoDB" id="1253590at2"/>